<reference evidence="3 4" key="1">
    <citation type="submission" date="2024-04" db="EMBL/GenBank/DDBJ databases">
        <title>Genomic Markers of Mycobacteria.</title>
        <authorList>
            <person name="Soliman M.S."/>
            <person name="Elkholy A."/>
            <person name="Soliman N.S."/>
            <person name="Abbas A."/>
            <person name="Khayrat S."/>
            <person name="Shawky S."/>
        </authorList>
    </citation>
    <scope>NUCLEOTIDE SEQUENCE [LARGE SCALE GENOMIC DNA]</scope>
    <source>
        <strain evidence="3 4">Egy-CU-AM5</strain>
    </source>
</reference>
<dbReference type="InterPro" id="IPR015330">
    <property type="entry name" value="DNA_primase/pol_bifunc_N"/>
</dbReference>
<feature type="region of interest" description="Disordered" evidence="1">
    <location>
        <begin position="1"/>
        <end position="53"/>
    </location>
</feature>
<sequence>MSISEPASGRPFRDAAEKYRESGFLGTLPLPPGEKNPPPKGFTGSGRPDPTDEQVRAWRKENGDGNIALRLSEVPQEVTNKRDLPFVYAGNNVDGWELIGIDVDDYKGKHGLSELRELEAEHGPLPPTAMSTARWAGWDEHRSAIRVFLVPKGYRFMGKAAPSIDIVQKRHRFMVAAPSTNPDADGAEYEWRYGATDSPPEALREFEGGLPNVATDVALLPESWFAHLSRGGTVESDDEISDLTDDELFDWARTLRYEDEPCREMRRVLDECLEKLGSSDSSHDKITYAHWRLFSLAAEGHSGVGSALDQFHPAWRDHVVGNRGDIEAAGAELNRSALGALDKIQPAYKGLGRPEDKCAVDTGRFDCGAWAARLASDGEPAECAPSGARRYWPKYRPAYRPAYQNQGRWAR</sequence>
<dbReference type="Pfam" id="PF09250">
    <property type="entry name" value="Prim-Pol"/>
    <property type="match status" value="1"/>
</dbReference>
<name>A0ABV3VAZ6_9MYCO</name>
<dbReference type="SUPFAM" id="SSF56747">
    <property type="entry name" value="Prim-pol domain"/>
    <property type="match status" value="1"/>
</dbReference>
<evidence type="ECO:0000313" key="4">
    <source>
        <dbReference type="Proteomes" id="UP001558474"/>
    </source>
</evidence>
<protein>
    <submittedName>
        <fullName evidence="3">Bifunctional DNA primase/polymerase</fullName>
    </submittedName>
</protein>
<dbReference type="EMBL" id="JBDLOU010000016">
    <property type="protein sequence ID" value="MEX3738577.1"/>
    <property type="molecule type" value="Genomic_DNA"/>
</dbReference>
<accession>A0ABV3VAZ6</accession>
<evidence type="ECO:0000256" key="1">
    <source>
        <dbReference type="SAM" id="MobiDB-lite"/>
    </source>
</evidence>
<feature type="compositionally biased region" description="Pro residues" evidence="1">
    <location>
        <begin position="29"/>
        <end position="40"/>
    </location>
</feature>
<feature type="compositionally biased region" description="Basic and acidic residues" evidence="1">
    <location>
        <begin position="11"/>
        <end position="21"/>
    </location>
</feature>
<proteinExistence type="predicted"/>
<dbReference type="Proteomes" id="UP001558474">
    <property type="component" value="Unassembled WGS sequence"/>
</dbReference>
<organism evidence="3 4">
    <name type="scientific">Mycolicibacterium porcinum</name>
    <dbReference type="NCBI Taxonomy" id="39693"/>
    <lineage>
        <taxon>Bacteria</taxon>
        <taxon>Bacillati</taxon>
        <taxon>Actinomycetota</taxon>
        <taxon>Actinomycetes</taxon>
        <taxon>Mycobacteriales</taxon>
        <taxon>Mycobacteriaceae</taxon>
        <taxon>Mycolicibacterium</taxon>
    </lineage>
</organism>
<feature type="domain" description="DNA primase/polymerase bifunctional N-terminal" evidence="2">
    <location>
        <begin position="16"/>
        <end position="203"/>
    </location>
</feature>
<dbReference type="RefSeq" id="WP_368572895.1">
    <property type="nucleotide sequence ID" value="NZ_JBDLOU010000016.1"/>
</dbReference>
<keyword evidence="4" id="KW-1185">Reference proteome</keyword>
<evidence type="ECO:0000313" key="3">
    <source>
        <dbReference type="EMBL" id="MEX3738577.1"/>
    </source>
</evidence>
<comment type="caution">
    <text evidence="3">The sequence shown here is derived from an EMBL/GenBank/DDBJ whole genome shotgun (WGS) entry which is preliminary data.</text>
</comment>
<dbReference type="SMART" id="SM00943">
    <property type="entry name" value="Prim-Pol"/>
    <property type="match status" value="1"/>
</dbReference>
<evidence type="ECO:0000259" key="2">
    <source>
        <dbReference type="SMART" id="SM00943"/>
    </source>
</evidence>
<gene>
    <name evidence="3" type="ORF">ABFW12_10035</name>
</gene>